<name>A0A915YLV0_9BACT</name>
<organism evidence="1 2">
    <name type="scientific">Aureispira anguillae</name>
    <dbReference type="NCBI Taxonomy" id="2864201"/>
    <lineage>
        <taxon>Bacteria</taxon>
        <taxon>Pseudomonadati</taxon>
        <taxon>Bacteroidota</taxon>
        <taxon>Saprospiria</taxon>
        <taxon>Saprospirales</taxon>
        <taxon>Saprospiraceae</taxon>
        <taxon>Aureispira</taxon>
    </lineage>
</organism>
<dbReference type="EMBL" id="AP026868">
    <property type="protein sequence ID" value="BDS15599.1"/>
    <property type="molecule type" value="Genomic_DNA"/>
</dbReference>
<sequence>MGTLGMSVEMKSYFFTEKILFFILVQFHEPYLESHQIVVE</sequence>
<reference evidence="1" key="1">
    <citation type="submission" date="2022-09" db="EMBL/GenBank/DDBJ databases">
        <title>Aureispira anguillicida sp. nov., isolated from Leptocephalus of Japanese eel Anguilla japonica.</title>
        <authorList>
            <person name="Yuasa K."/>
            <person name="Mekata T."/>
            <person name="Ikunari K."/>
        </authorList>
    </citation>
    <scope>NUCLEOTIDE SEQUENCE</scope>
    <source>
        <strain evidence="1">EL160426</strain>
        <plasmid evidence="1">pAUEa</plasmid>
    </source>
</reference>
<evidence type="ECO:0000313" key="1">
    <source>
        <dbReference type="EMBL" id="BDS15599.1"/>
    </source>
</evidence>
<gene>
    <name evidence="1" type="ORF">AsAng_0063830</name>
</gene>
<dbReference type="KEGG" id="aup:AsAng_0063830"/>
<accession>A0A915YLV0</accession>
<evidence type="ECO:0000313" key="2">
    <source>
        <dbReference type="Proteomes" id="UP001060919"/>
    </source>
</evidence>
<protein>
    <submittedName>
        <fullName evidence="1">Uncharacterized protein</fullName>
    </submittedName>
</protein>
<keyword evidence="2" id="KW-1185">Reference proteome</keyword>
<dbReference type="Proteomes" id="UP001060919">
    <property type="component" value="Plasmid pAUEa"/>
</dbReference>
<keyword evidence="1" id="KW-0614">Plasmid</keyword>
<proteinExistence type="predicted"/>
<dbReference type="AlphaFoldDB" id="A0A915YLV0"/>
<geneLocation type="plasmid" evidence="1 2">
    <name>pAUEa</name>
</geneLocation>